<name>A0ABS4SFI9_9PROT</name>
<sequence>MSLDPLMQANRILTEAITKYLQANNDLAAAAERASAASAGRDAATRRQAFQELSERGNQARFAKRHLTDTVRRLRSTMPAPQIEALASKLDGRESAESALTLVRTVLTEKVWTAA</sequence>
<proteinExistence type="predicted"/>
<gene>
    <name evidence="2" type="ORF">J2851_001094</name>
</gene>
<accession>A0ABS4SFI9</accession>
<dbReference type="Proteomes" id="UP000781958">
    <property type="component" value="Unassembled WGS sequence"/>
</dbReference>
<dbReference type="EMBL" id="JAGINP010000003">
    <property type="protein sequence ID" value="MBP2291345.1"/>
    <property type="molecule type" value="Genomic_DNA"/>
</dbReference>
<evidence type="ECO:0000256" key="1">
    <source>
        <dbReference type="SAM" id="MobiDB-lite"/>
    </source>
</evidence>
<feature type="region of interest" description="Disordered" evidence="1">
    <location>
        <begin position="37"/>
        <end position="57"/>
    </location>
</feature>
<protein>
    <submittedName>
        <fullName evidence="2">Uncharacterized protein</fullName>
    </submittedName>
</protein>
<dbReference type="RefSeq" id="WP_209764777.1">
    <property type="nucleotide sequence ID" value="NZ_JAGINP010000003.1"/>
</dbReference>
<evidence type="ECO:0000313" key="2">
    <source>
        <dbReference type="EMBL" id="MBP2291345.1"/>
    </source>
</evidence>
<evidence type="ECO:0000313" key="3">
    <source>
        <dbReference type="Proteomes" id="UP000781958"/>
    </source>
</evidence>
<organism evidence="2 3">
    <name type="scientific">Azospirillum rugosum</name>
    <dbReference type="NCBI Taxonomy" id="416170"/>
    <lineage>
        <taxon>Bacteria</taxon>
        <taxon>Pseudomonadati</taxon>
        <taxon>Pseudomonadota</taxon>
        <taxon>Alphaproteobacteria</taxon>
        <taxon>Rhodospirillales</taxon>
        <taxon>Azospirillaceae</taxon>
        <taxon>Azospirillum</taxon>
    </lineage>
</organism>
<keyword evidence="3" id="KW-1185">Reference proteome</keyword>
<comment type="caution">
    <text evidence="2">The sequence shown here is derived from an EMBL/GenBank/DDBJ whole genome shotgun (WGS) entry which is preliminary data.</text>
</comment>
<reference evidence="2 3" key="1">
    <citation type="submission" date="2021-03" db="EMBL/GenBank/DDBJ databases">
        <title>Genomic Encyclopedia of Type Strains, Phase III (KMG-III): the genomes of soil and plant-associated and newly described type strains.</title>
        <authorList>
            <person name="Whitman W."/>
        </authorList>
    </citation>
    <scope>NUCLEOTIDE SEQUENCE [LARGE SCALE GENOMIC DNA]</scope>
    <source>
        <strain evidence="2 3">IMMIB AFH-6</strain>
    </source>
</reference>